<dbReference type="PANTHER" id="PTHR40459">
    <property type="entry name" value="CONSERVED HYPOTHETICAL ALANINE AND LEUCINE RICH PROTEIN"/>
    <property type="match status" value="1"/>
</dbReference>
<dbReference type="AlphaFoldDB" id="A0A9X1LWE8"/>
<name>A0A9X1LWE8_9MICO</name>
<dbReference type="RefSeq" id="WP_229385256.1">
    <property type="nucleotide sequence ID" value="NZ_JAGTTN010000004.1"/>
</dbReference>
<dbReference type="InterPro" id="IPR036291">
    <property type="entry name" value="NAD(P)-bd_dom_sf"/>
</dbReference>
<dbReference type="SUPFAM" id="SSF48179">
    <property type="entry name" value="6-phosphogluconate dehydrogenase C-terminal domain-like"/>
    <property type="match status" value="1"/>
</dbReference>
<protein>
    <submittedName>
        <fullName evidence="2">DUF2520 domain-containing protein</fullName>
    </submittedName>
</protein>
<dbReference type="Gene3D" id="1.10.1040.20">
    <property type="entry name" value="ProC-like, C-terminal domain"/>
    <property type="match status" value="1"/>
</dbReference>
<proteinExistence type="predicted"/>
<dbReference type="InterPro" id="IPR018931">
    <property type="entry name" value="DUF2520"/>
</dbReference>
<dbReference type="Pfam" id="PF10728">
    <property type="entry name" value="DUF2520"/>
    <property type="match status" value="1"/>
</dbReference>
<dbReference type="PANTHER" id="PTHR40459:SF1">
    <property type="entry name" value="CONSERVED HYPOTHETICAL ALANINE AND LEUCINE RICH PROTEIN"/>
    <property type="match status" value="1"/>
</dbReference>
<dbReference type="InterPro" id="IPR008927">
    <property type="entry name" value="6-PGluconate_DH-like_C_sf"/>
</dbReference>
<comment type="caution">
    <text evidence="2">The sequence shown here is derived from an EMBL/GenBank/DDBJ whole genome shotgun (WGS) entry which is preliminary data.</text>
</comment>
<keyword evidence="3" id="KW-1185">Reference proteome</keyword>
<dbReference type="Proteomes" id="UP001139354">
    <property type="component" value="Unassembled WGS sequence"/>
</dbReference>
<dbReference type="InterPro" id="IPR037108">
    <property type="entry name" value="TM1727-like_C_sf"/>
</dbReference>
<reference evidence="2" key="1">
    <citation type="submission" date="2021-04" db="EMBL/GenBank/DDBJ databases">
        <title>Microbacterium tenobrionis sp. nov. and Microbacterium allomyrinae sp. nov., isolated from larvae of Tenobrio molitor and Allomyrina dichotoma, respectively.</title>
        <authorList>
            <person name="Lee S.D."/>
        </authorList>
    </citation>
    <scope>NUCLEOTIDE SEQUENCE</scope>
    <source>
        <strain evidence="2">BWT-G7</strain>
    </source>
</reference>
<dbReference type="SUPFAM" id="SSF51735">
    <property type="entry name" value="NAD(P)-binding Rossmann-fold domains"/>
    <property type="match status" value="1"/>
</dbReference>
<evidence type="ECO:0000313" key="3">
    <source>
        <dbReference type="Proteomes" id="UP001139354"/>
    </source>
</evidence>
<accession>A0A9X1LWE8</accession>
<organism evidence="2 3">
    <name type="scientific">Microbacterium allomyrinae</name>
    <dbReference type="NCBI Taxonomy" id="2830666"/>
    <lineage>
        <taxon>Bacteria</taxon>
        <taxon>Bacillati</taxon>
        <taxon>Actinomycetota</taxon>
        <taxon>Actinomycetes</taxon>
        <taxon>Micrococcales</taxon>
        <taxon>Microbacteriaceae</taxon>
        <taxon>Microbacterium</taxon>
    </lineage>
</organism>
<dbReference type="EMBL" id="JAGTTN010000004">
    <property type="protein sequence ID" value="MCC2033294.1"/>
    <property type="molecule type" value="Genomic_DNA"/>
</dbReference>
<evidence type="ECO:0000259" key="1">
    <source>
        <dbReference type="Pfam" id="PF10728"/>
    </source>
</evidence>
<feature type="domain" description="DUF2520" evidence="1">
    <location>
        <begin position="115"/>
        <end position="239"/>
    </location>
</feature>
<sequence length="252" mass="25471">MPEPHAAQTRALADLRVDVVGDGRVGNAVVAGLRGAGIDVRGPLGRGADGEGVEIVLLAVPDAEIEAAASAIAPGRLVGHLSGATTLEPLAPHEGFGIHPLMTIAGGDASFAGVPAAIAGATARALETADQLAVALGMAPFQVADADRAAYHAAASIASNFLVTLEWFAEELAATAGVERAAFAPLVRATVENWQEHGAAFALTGPIARGDDATLARQRAAVAERTPQRLALFDALTDATRALAATKGRVSS</sequence>
<dbReference type="Gene3D" id="3.40.50.720">
    <property type="entry name" value="NAD(P)-binding Rossmann-like Domain"/>
    <property type="match status" value="1"/>
</dbReference>
<gene>
    <name evidence="2" type="ORF">KEC57_13990</name>
</gene>
<evidence type="ECO:0000313" key="2">
    <source>
        <dbReference type="EMBL" id="MCC2033294.1"/>
    </source>
</evidence>